<dbReference type="GO" id="GO:0000981">
    <property type="term" value="F:DNA-binding transcription factor activity, RNA polymerase II-specific"/>
    <property type="evidence" value="ECO:0007669"/>
    <property type="project" value="InterPro"/>
</dbReference>
<keyword evidence="7 8" id="KW-0539">Nucleus</keyword>
<sequence>MAVSPTSSSSLELTISMPGFASSPSLPSSGEGGCAVRDLDINQVPSGAEEEWITGGMDDEEESTNGAPPRKKLRLSKEQSRLLEESFRQHHTLNPRQKEALAMQLKLRPRQVEVWFQNRRARSKLKQTEMECEYLKRWFGSLTEQNRRLQREVEELRAMKVGPPTVISPHSCEPLPASTLTMCPRCERVTTTTAALEKGPIKTTATVATVATATATATAATLSSKVGTPALQSRQSSAAC</sequence>
<comment type="similarity">
    <text evidence="2">Belongs to the HD-ZIP homeobox family. Class II subfamily.</text>
</comment>
<feature type="compositionally biased region" description="Acidic residues" evidence="10">
    <location>
        <begin position="48"/>
        <end position="63"/>
    </location>
</feature>
<name>A0A2C9UFF9_MANES</name>
<feature type="domain" description="Homeobox" evidence="11">
    <location>
        <begin position="66"/>
        <end position="126"/>
    </location>
</feature>
<dbReference type="InterPro" id="IPR017970">
    <property type="entry name" value="Homeobox_CS"/>
</dbReference>
<dbReference type="SUPFAM" id="SSF46689">
    <property type="entry name" value="Homeodomain-like"/>
    <property type="match status" value="1"/>
</dbReference>
<dbReference type="GO" id="GO:0043565">
    <property type="term" value="F:sequence-specific DNA binding"/>
    <property type="evidence" value="ECO:0007669"/>
    <property type="project" value="InterPro"/>
</dbReference>
<dbReference type="FunFam" id="1.10.10.60:FF:000577">
    <property type="entry name" value="Homeobox-leucine zipper protein 18"/>
    <property type="match status" value="1"/>
</dbReference>
<proteinExistence type="inferred from homology"/>
<dbReference type="OMA" id="QGGCTVR"/>
<keyword evidence="13" id="KW-1185">Reference proteome</keyword>
<dbReference type="Pfam" id="PF02183">
    <property type="entry name" value="HALZ"/>
    <property type="match status" value="1"/>
</dbReference>
<feature type="region of interest" description="Disordered" evidence="10">
    <location>
        <begin position="45"/>
        <end position="75"/>
    </location>
</feature>
<dbReference type="InterPro" id="IPR001356">
    <property type="entry name" value="HD"/>
</dbReference>
<dbReference type="PROSITE" id="PS50071">
    <property type="entry name" value="HOMEOBOX_2"/>
    <property type="match status" value="1"/>
</dbReference>
<evidence type="ECO:0000256" key="5">
    <source>
        <dbReference type="ARBA" id="ARBA00023155"/>
    </source>
</evidence>
<keyword evidence="5 8" id="KW-0371">Homeobox</keyword>
<evidence type="ECO:0000256" key="1">
    <source>
        <dbReference type="ARBA" id="ARBA00004123"/>
    </source>
</evidence>
<evidence type="ECO:0000256" key="10">
    <source>
        <dbReference type="SAM" id="MobiDB-lite"/>
    </source>
</evidence>
<evidence type="ECO:0000256" key="6">
    <source>
        <dbReference type="ARBA" id="ARBA00023163"/>
    </source>
</evidence>
<dbReference type="SMR" id="A0A2C9UFF9"/>
<dbReference type="PROSITE" id="PS00027">
    <property type="entry name" value="HOMEOBOX_1"/>
    <property type="match status" value="1"/>
</dbReference>
<evidence type="ECO:0000256" key="4">
    <source>
        <dbReference type="ARBA" id="ARBA00023125"/>
    </source>
</evidence>
<comment type="caution">
    <text evidence="12">The sequence shown here is derived from an EMBL/GenBank/DDBJ whole genome shotgun (WGS) entry which is preliminary data.</text>
</comment>
<organism evidence="12 13">
    <name type="scientific">Manihot esculenta</name>
    <name type="common">Cassava</name>
    <name type="synonym">Jatropha manihot</name>
    <dbReference type="NCBI Taxonomy" id="3983"/>
    <lineage>
        <taxon>Eukaryota</taxon>
        <taxon>Viridiplantae</taxon>
        <taxon>Streptophyta</taxon>
        <taxon>Embryophyta</taxon>
        <taxon>Tracheophyta</taxon>
        <taxon>Spermatophyta</taxon>
        <taxon>Magnoliopsida</taxon>
        <taxon>eudicotyledons</taxon>
        <taxon>Gunneridae</taxon>
        <taxon>Pentapetalae</taxon>
        <taxon>rosids</taxon>
        <taxon>fabids</taxon>
        <taxon>Malpighiales</taxon>
        <taxon>Euphorbiaceae</taxon>
        <taxon>Crotonoideae</taxon>
        <taxon>Manihoteae</taxon>
        <taxon>Manihot</taxon>
    </lineage>
</organism>
<dbReference type="Gramene" id="Manes.15G127800.1.v8.1">
    <property type="protein sequence ID" value="Manes.15G127800.1.v8.1.CDS"/>
    <property type="gene ID" value="Manes.15G127800.v8.1"/>
</dbReference>
<evidence type="ECO:0000259" key="11">
    <source>
        <dbReference type="PROSITE" id="PS50071"/>
    </source>
</evidence>
<protein>
    <recommendedName>
        <fullName evidence="11">Homeobox domain-containing protein</fullName>
    </recommendedName>
</protein>
<comment type="subcellular location">
    <subcellularLocation>
        <location evidence="1 8 9">Nucleus</location>
    </subcellularLocation>
</comment>
<dbReference type="GO" id="GO:0005634">
    <property type="term" value="C:nucleus"/>
    <property type="evidence" value="ECO:0007669"/>
    <property type="project" value="UniProtKB-SubCell"/>
</dbReference>
<reference evidence="13" key="1">
    <citation type="journal article" date="2016" name="Nat. Biotechnol.">
        <title>Sequencing wild and cultivated cassava and related species reveals extensive interspecific hybridization and genetic diversity.</title>
        <authorList>
            <person name="Bredeson J.V."/>
            <person name="Lyons J.B."/>
            <person name="Prochnik S.E."/>
            <person name="Wu G.A."/>
            <person name="Ha C.M."/>
            <person name="Edsinger-Gonzales E."/>
            <person name="Grimwood J."/>
            <person name="Schmutz J."/>
            <person name="Rabbi I.Y."/>
            <person name="Egesi C."/>
            <person name="Nauluvula P."/>
            <person name="Lebot V."/>
            <person name="Ndunguru J."/>
            <person name="Mkamilo G."/>
            <person name="Bart R.S."/>
            <person name="Setter T.L."/>
            <person name="Gleadow R.M."/>
            <person name="Kulakow P."/>
            <person name="Ferguson M.E."/>
            <person name="Rounsley S."/>
            <person name="Rokhsar D.S."/>
        </authorList>
    </citation>
    <scope>NUCLEOTIDE SEQUENCE [LARGE SCALE GENOMIC DNA]</scope>
    <source>
        <strain evidence="13">cv. AM560-2</strain>
    </source>
</reference>
<evidence type="ECO:0000313" key="12">
    <source>
        <dbReference type="EMBL" id="OAY29226.1"/>
    </source>
</evidence>
<dbReference type="SMART" id="SM00389">
    <property type="entry name" value="HOX"/>
    <property type="match status" value="1"/>
</dbReference>
<gene>
    <name evidence="12" type="ORF">MANES_15G127800v8</name>
</gene>
<feature type="DNA-binding region" description="Homeobox" evidence="8">
    <location>
        <begin position="68"/>
        <end position="127"/>
    </location>
</feature>
<evidence type="ECO:0000256" key="9">
    <source>
        <dbReference type="RuleBase" id="RU000682"/>
    </source>
</evidence>
<dbReference type="CDD" id="cd00086">
    <property type="entry name" value="homeodomain"/>
    <property type="match status" value="1"/>
</dbReference>
<dbReference type="Pfam" id="PF00046">
    <property type="entry name" value="Homeodomain"/>
    <property type="match status" value="1"/>
</dbReference>
<dbReference type="AlphaFoldDB" id="A0A2C9UFF9"/>
<dbReference type="EMBL" id="CM004401">
    <property type="protein sequence ID" value="OAY29226.1"/>
    <property type="molecule type" value="Genomic_DNA"/>
</dbReference>
<keyword evidence="6" id="KW-0804">Transcription</keyword>
<evidence type="ECO:0000313" key="13">
    <source>
        <dbReference type="Proteomes" id="UP000091857"/>
    </source>
</evidence>
<dbReference type="InterPro" id="IPR050762">
    <property type="entry name" value="HD-ZIP_Homeobox_LZ_Class_II"/>
</dbReference>
<dbReference type="Proteomes" id="UP000091857">
    <property type="component" value="Chromosome 15"/>
</dbReference>
<dbReference type="PANTHER" id="PTHR45714:SF8">
    <property type="entry name" value="HOMEOBOX-LEUCINE ZIPPER PROTEIN ATHB-17"/>
    <property type="match status" value="1"/>
</dbReference>
<evidence type="ECO:0000256" key="3">
    <source>
        <dbReference type="ARBA" id="ARBA00023015"/>
    </source>
</evidence>
<keyword evidence="4 8" id="KW-0238">DNA-binding</keyword>
<dbReference type="Gene3D" id="1.10.10.60">
    <property type="entry name" value="Homeodomain-like"/>
    <property type="match status" value="1"/>
</dbReference>
<dbReference type="InterPro" id="IPR009057">
    <property type="entry name" value="Homeodomain-like_sf"/>
</dbReference>
<dbReference type="OrthoDB" id="6159439at2759"/>
<evidence type="ECO:0000256" key="8">
    <source>
        <dbReference type="PROSITE-ProRule" id="PRU00108"/>
    </source>
</evidence>
<keyword evidence="3" id="KW-0805">Transcription regulation</keyword>
<dbReference type="InterPro" id="IPR003106">
    <property type="entry name" value="Leu_zip_homeo"/>
</dbReference>
<accession>A0A2C9UFF9</accession>
<evidence type="ECO:0000256" key="7">
    <source>
        <dbReference type="ARBA" id="ARBA00023242"/>
    </source>
</evidence>
<evidence type="ECO:0000256" key="2">
    <source>
        <dbReference type="ARBA" id="ARBA00006074"/>
    </source>
</evidence>
<dbReference type="SMART" id="SM00340">
    <property type="entry name" value="HALZ"/>
    <property type="match status" value="1"/>
</dbReference>
<dbReference type="PANTHER" id="PTHR45714">
    <property type="entry name" value="HOMEOBOX-LEUCINE ZIPPER PROTEIN HAT14"/>
    <property type="match status" value="1"/>
</dbReference>